<comment type="caution">
    <text evidence="3">The sequence shown here is derived from an EMBL/GenBank/DDBJ whole genome shotgun (WGS) entry which is preliminary data.</text>
</comment>
<dbReference type="Pfam" id="PF00089">
    <property type="entry name" value="Trypsin"/>
    <property type="match status" value="2"/>
</dbReference>
<dbReference type="STRING" id="84645.A0A498MLZ8"/>
<organism evidence="3 4">
    <name type="scientific">Labeo rohita</name>
    <name type="common">Indian major carp</name>
    <name type="synonym">Cyprinus rohita</name>
    <dbReference type="NCBI Taxonomy" id="84645"/>
    <lineage>
        <taxon>Eukaryota</taxon>
        <taxon>Metazoa</taxon>
        <taxon>Chordata</taxon>
        <taxon>Craniata</taxon>
        <taxon>Vertebrata</taxon>
        <taxon>Euteleostomi</taxon>
        <taxon>Actinopterygii</taxon>
        <taxon>Neopterygii</taxon>
        <taxon>Teleostei</taxon>
        <taxon>Ostariophysi</taxon>
        <taxon>Cypriniformes</taxon>
        <taxon>Cyprinidae</taxon>
        <taxon>Labeoninae</taxon>
        <taxon>Labeonini</taxon>
        <taxon>Labeo</taxon>
    </lineage>
</organism>
<gene>
    <name evidence="3" type="ORF">ROHU_024944</name>
</gene>
<dbReference type="SUPFAM" id="SSF50494">
    <property type="entry name" value="Trypsin-like serine proteases"/>
    <property type="match status" value="2"/>
</dbReference>
<name>A0A498MLZ8_LABRO</name>
<proteinExistence type="predicted"/>
<feature type="domain" description="Peptidase S1" evidence="2">
    <location>
        <begin position="5"/>
        <end position="194"/>
    </location>
</feature>
<dbReference type="InterPro" id="IPR001254">
    <property type="entry name" value="Trypsin_dom"/>
</dbReference>
<protein>
    <submittedName>
        <fullName evidence="3">Granzyme 1</fullName>
    </submittedName>
</protein>
<dbReference type="SMART" id="SM00020">
    <property type="entry name" value="Tryp_SPc"/>
    <property type="match status" value="2"/>
</dbReference>
<dbReference type="PRINTS" id="PR00722">
    <property type="entry name" value="CHYMOTRYPSIN"/>
</dbReference>
<dbReference type="PANTHER" id="PTHR24271">
    <property type="entry name" value="KALLIKREIN-RELATED"/>
    <property type="match status" value="1"/>
</dbReference>
<evidence type="ECO:0000256" key="1">
    <source>
        <dbReference type="ARBA" id="ARBA00023157"/>
    </source>
</evidence>
<sequence>MRDGIVGGKASIPHSRRYMVYIPEVILTCSHLIFYLGVDDTNFLPDGVEVDPIPHPEFIMNRPAHDIMFLKLKTPATLNKTVNTITFPENKTEKISKHCMVMGWGWQDYNNGSPSNVLKEANVTLIDSENCGTADTLCTEGSTGPAQGDSGGPLVCGGVVQGIVSFYKNSINGDKLAVYTHISHYLPWIKDNMKPLQQRQYETWKGKLDKIIHLMVYLGVNDTNLLPNGIEVDPIPHPEFNMGREGHDIMLLKLKTPVTLNKTVSTITLEKTVNEEISKDCMVMGWGWEKYHHRSPSDVLKEATVTLIDSKNCGTADTLCNEGSTGPAKGDSGGPLVCGGVAQGIVSYYQKKYNEEYLSVYTLISHYLPWIKANMKPLHQQQYETWKGKLDKIM</sequence>
<evidence type="ECO:0000313" key="4">
    <source>
        <dbReference type="Proteomes" id="UP000290572"/>
    </source>
</evidence>
<dbReference type="AlphaFoldDB" id="A0A498MLZ8"/>
<dbReference type="PROSITE" id="PS00135">
    <property type="entry name" value="TRYPSIN_SER"/>
    <property type="match status" value="2"/>
</dbReference>
<dbReference type="GO" id="GO:0006508">
    <property type="term" value="P:proteolysis"/>
    <property type="evidence" value="ECO:0007669"/>
    <property type="project" value="InterPro"/>
</dbReference>
<evidence type="ECO:0000313" key="3">
    <source>
        <dbReference type="EMBL" id="RXN20394.1"/>
    </source>
</evidence>
<dbReference type="GO" id="GO:0004252">
    <property type="term" value="F:serine-type endopeptidase activity"/>
    <property type="evidence" value="ECO:0007669"/>
    <property type="project" value="InterPro"/>
</dbReference>
<dbReference type="EMBL" id="QBIY01012644">
    <property type="protein sequence ID" value="RXN20394.1"/>
    <property type="molecule type" value="Genomic_DNA"/>
</dbReference>
<feature type="domain" description="Peptidase S1" evidence="2">
    <location>
        <begin position="235"/>
        <end position="376"/>
    </location>
</feature>
<dbReference type="PANTHER" id="PTHR24271:SF88">
    <property type="entry name" value="MAST CELL PROTEASE 2 ISOFORM X1"/>
    <property type="match status" value="1"/>
</dbReference>
<dbReference type="Gene3D" id="2.40.10.10">
    <property type="entry name" value="Trypsin-like serine proteases"/>
    <property type="match status" value="2"/>
</dbReference>
<dbReference type="CDD" id="cd00190">
    <property type="entry name" value="Tryp_SPc"/>
    <property type="match status" value="2"/>
</dbReference>
<keyword evidence="1" id="KW-1015">Disulfide bond</keyword>
<accession>A0A498MLZ8</accession>
<dbReference type="InterPro" id="IPR043504">
    <property type="entry name" value="Peptidase_S1_PA_chymotrypsin"/>
</dbReference>
<keyword evidence="4" id="KW-1185">Reference proteome</keyword>
<dbReference type="Proteomes" id="UP000290572">
    <property type="component" value="Unassembled WGS sequence"/>
</dbReference>
<dbReference type="InterPro" id="IPR001314">
    <property type="entry name" value="Peptidase_S1A"/>
</dbReference>
<dbReference type="InterPro" id="IPR033116">
    <property type="entry name" value="TRYPSIN_SER"/>
</dbReference>
<evidence type="ECO:0000259" key="2">
    <source>
        <dbReference type="PROSITE" id="PS50240"/>
    </source>
</evidence>
<dbReference type="PROSITE" id="PS50240">
    <property type="entry name" value="TRYPSIN_DOM"/>
    <property type="match status" value="2"/>
</dbReference>
<reference evidence="3 4" key="1">
    <citation type="submission" date="2018-03" db="EMBL/GenBank/DDBJ databases">
        <title>Draft genome sequence of Rohu Carp (Labeo rohita).</title>
        <authorList>
            <person name="Das P."/>
            <person name="Kushwaha B."/>
            <person name="Joshi C.G."/>
            <person name="Kumar D."/>
            <person name="Nagpure N.S."/>
            <person name="Sahoo L."/>
            <person name="Das S.P."/>
            <person name="Bit A."/>
            <person name="Patnaik S."/>
            <person name="Meher P.K."/>
            <person name="Jayasankar P."/>
            <person name="Koringa P.G."/>
            <person name="Patel N.V."/>
            <person name="Hinsu A.T."/>
            <person name="Kumar R."/>
            <person name="Pandey M."/>
            <person name="Agarwal S."/>
            <person name="Srivastava S."/>
            <person name="Singh M."/>
            <person name="Iquebal M.A."/>
            <person name="Jaiswal S."/>
            <person name="Angadi U.B."/>
            <person name="Kumar N."/>
            <person name="Raza M."/>
            <person name="Shah T.M."/>
            <person name="Rai A."/>
            <person name="Jena J.K."/>
        </authorList>
    </citation>
    <scope>NUCLEOTIDE SEQUENCE [LARGE SCALE GENOMIC DNA]</scope>
    <source>
        <strain evidence="3">DASCIFA01</strain>
        <tissue evidence="3">Testis</tissue>
    </source>
</reference>
<dbReference type="InterPro" id="IPR009003">
    <property type="entry name" value="Peptidase_S1_PA"/>
</dbReference>